<comment type="caution">
    <text evidence="6">Lacks conserved residue(s) required for the propagation of feature annotation.</text>
</comment>
<dbReference type="Gene3D" id="3.40.50.720">
    <property type="entry name" value="NAD(P)-binding Rossmann-like Domain"/>
    <property type="match status" value="1"/>
</dbReference>
<dbReference type="Proteomes" id="UP000178873">
    <property type="component" value="Unassembled WGS sequence"/>
</dbReference>
<dbReference type="STRING" id="1802301.A2664_03590"/>
<feature type="domain" description="Glucose-6-phosphate dehydrogenase C-terminal" evidence="8">
    <location>
        <begin position="194"/>
        <end position="457"/>
    </location>
</feature>
<dbReference type="InterPro" id="IPR001282">
    <property type="entry name" value="G6P_DH"/>
</dbReference>
<dbReference type="EMBL" id="MHRF01000013">
    <property type="protein sequence ID" value="OHA17675.1"/>
    <property type="molecule type" value="Genomic_DNA"/>
</dbReference>
<feature type="binding site" evidence="6">
    <location>
        <position position="187"/>
    </location>
    <ligand>
        <name>substrate</name>
    </ligand>
</feature>
<dbReference type="AlphaFoldDB" id="A0A1G2M1B6"/>
<evidence type="ECO:0000256" key="6">
    <source>
        <dbReference type="HAMAP-Rule" id="MF_00966"/>
    </source>
</evidence>
<dbReference type="GO" id="GO:0009051">
    <property type="term" value="P:pentose-phosphate shunt, oxidative branch"/>
    <property type="evidence" value="ECO:0007669"/>
    <property type="project" value="TreeGrafter"/>
</dbReference>
<dbReference type="PIRSF" id="PIRSF000110">
    <property type="entry name" value="G6PD"/>
    <property type="match status" value="1"/>
</dbReference>
<dbReference type="GO" id="GO:0006006">
    <property type="term" value="P:glucose metabolic process"/>
    <property type="evidence" value="ECO:0007669"/>
    <property type="project" value="UniProtKB-KW"/>
</dbReference>
<feature type="binding site" evidence="6">
    <location>
        <position position="240"/>
    </location>
    <ligand>
        <name>substrate</name>
    </ligand>
</feature>
<dbReference type="SUPFAM" id="SSF55347">
    <property type="entry name" value="Glyceraldehyde-3-phosphate dehydrogenase-like, C-terminal domain"/>
    <property type="match status" value="1"/>
</dbReference>
<dbReference type="InterPro" id="IPR036291">
    <property type="entry name" value="NAD(P)-bd_dom_sf"/>
</dbReference>
<sequence>MIEPTVLIIFGATGDLARRKLYPAFFDLFVKGLLPKKFAVLAFGRREFTDTSYREFVSEALGERLTKASVELSQKFLSGIHYVQGQFEDNQAYERLSERLGAIDREFNVCSNKLPYLAVPPNLYELILRQLARSGLTIPCADGKGWTRILIEKPFGKDSETATRLDRLLTKLFSENQIYRIDHYLAKETIQNILTFRFSNAIFEPLWNRKNIERIEIRMFEKDHIGSRGAFYDSIGTLRDVGQNHLLAMLSLIMMEYPKTLDAVHIRKVRARVLKQLVAVSGPALRKVIRGQYAGYRQAAGVGVASDTETFFSLTTGIRNSRWRGVSVELSAGKALSETKTEINIHFKDVDCGIGDVKCNRNMLTFRIQPNEGISIVFWVKRPGFDMVPQAQTLSFNYADSIDAHLMPDAYERVLIDALRGDQMLFASTEETEAAWKFITPIIERWTKNKLLEYPEGISFEQLIAKS</sequence>
<keyword evidence="2 6" id="KW-0313">Glucose metabolism</keyword>
<evidence type="ECO:0000256" key="3">
    <source>
        <dbReference type="ARBA" id="ARBA00022857"/>
    </source>
</evidence>
<name>A0A1G2M1B6_9BACT</name>
<comment type="pathway">
    <text evidence="1 6">Carbohydrate degradation; pentose phosphate pathway; D-ribulose 5-phosphate from D-glucose 6-phosphate (oxidative stage): step 1/3.</text>
</comment>
<accession>A0A1G2M1B6</accession>
<dbReference type="PANTHER" id="PTHR23429:SF0">
    <property type="entry name" value="GLUCOSE-6-PHOSPHATE 1-DEHYDROGENASE"/>
    <property type="match status" value="1"/>
</dbReference>
<evidence type="ECO:0000313" key="10">
    <source>
        <dbReference type="Proteomes" id="UP000178873"/>
    </source>
</evidence>
<dbReference type="Pfam" id="PF02781">
    <property type="entry name" value="G6PD_C"/>
    <property type="match status" value="1"/>
</dbReference>
<evidence type="ECO:0000256" key="1">
    <source>
        <dbReference type="ARBA" id="ARBA00004937"/>
    </source>
</evidence>
<keyword evidence="3 6" id="KW-0521">NADP</keyword>
<dbReference type="GO" id="GO:0050661">
    <property type="term" value="F:NADP binding"/>
    <property type="evidence" value="ECO:0007669"/>
    <property type="project" value="UniProtKB-UniRule"/>
</dbReference>
<dbReference type="UniPathway" id="UPA00115">
    <property type="reaction ID" value="UER00408"/>
</dbReference>
<feature type="active site" description="Proton acceptor" evidence="6">
    <location>
        <position position="245"/>
    </location>
</feature>
<dbReference type="GO" id="GO:0005829">
    <property type="term" value="C:cytosol"/>
    <property type="evidence" value="ECO:0007669"/>
    <property type="project" value="TreeGrafter"/>
</dbReference>
<keyword evidence="4 6" id="KW-0560">Oxidoreductase</keyword>
<gene>
    <name evidence="6" type="primary">zwf</name>
    <name evidence="9" type="ORF">A2664_03590</name>
</gene>
<dbReference type="PRINTS" id="PR00079">
    <property type="entry name" value="G6PDHDRGNASE"/>
</dbReference>
<dbReference type="Pfam" id="PF00479">
    <property type="entry name" value="G6PD_N"/>
    <property type="match status" value="1"/>
</dbReference>
<feature type="binding site" evidence="6">
    <location>
        <begin position="11"/>
        <end position="18"/>
    </location>
    <ligand>
        <name>NADP(+)</name>
        <dbReference type="ChEBI" id="CHEBI:58349"/>
    </ligand>
</feature>
<dbReference type="EC" id="1.1.1.49" evidence="6"/>
<proteinExistence type="inferred from homology"/>
<feature type="binding site" evidence="6">
    <location>
        <position position="334"/>
    </location>
    <ligand>
        <name>substrate</name>
    </ligand>
</feature>
<feature type="domain" description="Glucose-6-phosphate dehydrogenase NAD-binding" evidence="7">
    <location>
        <begin position="8"/>
        <end position="192"/>
    </location>
</feature>
<feature type="binding site" evidence="6">
    <location>
        <position position="45"/>
    </location>
    <ligand>
        <name>NADP(+)</name>
        <dbReference type="ChEBI" id="CHEBI:58349"/>
    </ligand>
</feature>
<comment type="similarity">
    <text evidence="6">Belongs to the glucose-6-phosphate dehydrogenase family.</text>
</comment>
<evidence type="ECO:0000256" key="5">
    <source>
        <dbReference type="ARBA" id="ARBA00023277"/>
    </source>
</evidence>
<evidence type="ECO:0000256" key="2">
    <source>
        <dbReference type="ARBA" id="ARBA00022526"/>
    </source>
</evidence>
<evidence type="ECO:0000256" key="4">
    <source>
        <dbReference type="ARBA" id="ARBA00023002"/>
    </source>
</evidence>
<comment type="catalytic activity">
    <reaction evidence="6">
        <text>D-glucose 6-phosphate + NADP(+) = 6-phospho-D-glucono-1,5-lactone + NADPH + H(+)</text>
        <dbReference type="Rhea" id="RHEA:15841"/>
        <dbReference type="ChEBI" id="CHEBI:15378"/>
        <dbReference type="ChEBI" id="CHEBI:57783"/>
        <dbReference type="ChEBI" id="CHEBI:57955"/>
        <dbReference type="ChEBI" id="CHEBI:58349"/>
        <dbReference type="ChEBI" id="CHEBI:61548"/>
        <dbReference type="EC" id="1.1.1.49"/>
    </reaction>
</comment>
<dbReference type="SUPFAM" id="SSF51735">
    <property type="entry name" value="NAD(P)-binding Rossmann-fold domains"/>
    <property type="match status" value="1"/>
</dbReference>
<dbReference type="PANTHER" id="PTHR23429">
    <property type="entry name" value="GLUCOSE-6-PHOSPHATE 1-DEHYDROGENASE G6PD"/>
    <property type="match status" value="1"/>
</dbReference>
<feature type="binding site" evidence="6">
    <location>
        <position position="153"/>
    </location>
    <ligand>
        <name>NADP(+)</name>
        <dbReference type="ChEBI" id="CHEBI:58349"/>
    </ligand>
</feature>
<evidence type="ECO:0000313" key="9">
    <source>
        <dbReference type="EMBL" id="OHA17675.1"/>
    </source>
</evidence>
<evidence type="ECO:0000259" key="7">
    <source>
        <dbReference type="Pfam" id="PF00479"/>
    </source>
</evidence>
<dbReference type="InterPro" id="IPR022675">
    <property type="entry name" value="G6P_DH_C"/>
</dbReference>
<feature type="binding site" evidence="6">
    <location>
        <position position="221"/>
    </location>
    <ligand>
        <name>substrate</name>
    </ligand>
</feature>
<dbReference type="Gene3D" id="3.30.360.10">
    <property type="entry name" value="Dihydrodipicolinate Reductase, domain 2"/>
    <property type="match status" value="1"/>
</dbReference>
<comment type="caution">
    <text evidence="9">The sequence shown here is derived from an EMBL/GenBank/DDBJ whole genome shotgun (WGS) entry which is preliminary data.</text>
</comment>
<protein>
    <recommendedName>
        <fullName evidence="6">Glucose-6-phosphate 1-dehydrogenase</fullName>
        <shortName evidence="6">G6PD</shortName>
        <ecNumber evidence="6">1.1.1.49</ecNumber>
    </recommendedName>
</protein>
<dbReference type="HAMAP" id="MF_00966">
    <property type="entry name" value="G6PD"/>
    <property type="match status" value="1"/>
</dbReference>
<dbReference type="NCBIfam" id="TIGR00871">
    <property type="entry name" value="zwf"/>
    <property type="match status" value="1"/>
</dbReference>
<reference evidence="9 10" key="1">
    <citation type="journal article" date="2016" name="Nat. Commun.">
        <title>Thousands of microbial genomes shed light on interconnected biogeochemical processes in an aquifer system.</title>
        <authorList>
            <person name="Anantharaman K."/>
            <person name="Brown C.T."/>
            <person name="Hug L.A."/>
            <person name="Sharon I."/>
            <person name="Castelle C.J."/>
            <person name="Probst A.J."/>
            <person name="Thomas B.C."/>
            <person name="Singh A."/>
            <person name="Wilkins M.J."/>
            <person name="Karaoz U."/>
            <person name="Brodie E.L."/>
            <person name="Williams K.H."/>
            <person name="Hubbard S.S."/>
            <person name="Banfield J.F."/>
        </authorList>
    </citation>
    <scope>NUCLEOTIDE SEQUENCE [LARGE SCALE GENOMIC DNA]</scope>
</reference>
<evidence type="ECO:0000259" key="8">
    <source>
        <dbReference type="Pfam" id="PF02781"/>
    </source>
</evidence>
<feature type="binding site" evidence="6">
    <location>
        <position position="183"/>
    </location>
    <ligand>
        <name>substrate</name>
    </ligand>
</feature>
<organism evidence="9 10">
    <name type="scientific">Candidatus Taylorbacteria bacterium RIFCSPHIGHO2_01_FULL_46_22b</name>
    <dbReference type="NCBI Taxonomy" id="1802301"/>
    <lineage>
        <taxon>Bacteria</taxon>
        <taxon>Candidatus Tayloriibacteriota</taxon>
    </lineage>
</organism>
<dbReference type="GO" id="GO:0004345">
    <property type="term" value="F:glucose-6-phosphate dehydrogenase activity"/>
    <property type="evidence" value="ECO:0007669"/>
    <property type="project" value="UniProtKB-UniRule"/>
</dbReference>
<keyword evidence="5 6" id="KW-0119">Carbohydrate metabolism</keyword>
<comment type="function">
    <text evidence="6">Catalyzes the oxidation of glucose 6-phosphate to 6-phosphogluconolactone.</text>
</comment>
<dbReference type="InterPro" id="IPR022674">
    <property type="entry name" value="G6P_DH_NAD-bd"/>
</dbReference>